<evidence type="ECO:0000259" key="2">
    <source>
        <dbReference type="Pfam" id="PF22725"/>
    </source>
</evidence>
<dbReference type="Gene3D" id="3.30.360.10">
    <property type="entry name" value="Dihydrodipicolinate Reductase, domain 2"/>
    <property type="match status" value="1"/>
</dbReference>
<protein>
    <submittedName>
        <fullName evidence="3">Gfo/Idh/MocA family oxidoreductase</fullName>
    </submittedName>
</protein>
<dbReference type="EMBL" id="JAQAGZ010000002">
    <property type="protein sequence ID" value="MCZ8511672.1"/>
    <property type="molecule type" value="Genomic_DNA"/>
</dbReference>
<accession>A0ABT4Q4G0</accession>
<reference evidence="3 4" key="1">
    <citation type="submission" date="2022-12" db="EMBL/GenBank/DDBJ databases">
        <title>Draft genome sequence of Paenibacillus sp. dW9.</title>
        <authorList>
            <person name="Choi E.-W."/>
            <person name="Kim D.-U."/>
        </authorList>
    </citation>
    <scope>NUCLEOTIDE SEQUENCE [LARGE SCALE GENOMIC DNA]</scope>
    <source>
        <strain evidence="4">dW9</strain>
    </source>
</reference>
<dbReference type="InterPro" id="IPR052515">
    <property type="entry name" value="Gfo/Idh/MocA_Oxidoreductase"/>
</dbReference>
<evidence type="ECO:0000313" key="3">
    <source>
        <dbReference type="EMBL" id="MCZ8511672.1"/>
    </source>
</evidence>
<evidence type="ECO:0000313" key="4">
    <source>
        <dbReference type="Proteomes" id="UP001527882"/>
    </source>
</evidence>
<sequence length="330" mass="35954">MVRVAVVGVGGIAAEHLKNLQENDEAELVAVCDIVKASAEKAAQQYNVVPYTDFDAMLDSVEIDALFLCVPPFAHGDMEEKAAARGIHLFVEKPVGLDMETVERKAKAIQKAGIIAGTGYCLRYLDTVTKAREYLQGKKIAMVRAHRFGSLVTVPWWREMAKSGGQLIEQTTHNLDLMLYLAGDVNKVSADMALRVMEDVPGIDIPDVYSVNLRFASGAVGHLDTSFVEQPDGRSSLEVIGRGFRVTLDGTTLTIMEKDKTVTYKSKVNFYKEQDDAFIHAVLTKDASGILAPYEEAARTLQVSLAAHQSSDSGTSISIPLMKKEVVTGS</sequence>
<keyword evidence="4" id="KW-1185">Reference proteome</keyword>
<feature type="domain" description="Gfo/Idh/MocA-like oxidoreductase N-terminal" evidence="1">
    <location>
        <begin position="2"/>
        <end position="119"/>
    </location>
</feature>
<organism evidence="3 4">
    <name type="scientific">Paenibacillus gyeongsangnamensis</name>
    <dbReference type="NCBI Taxonomy" id="3388067"/>
    <lineage>
        <taxon>Bacteria</taxon>
        <taxon>Bacillati</taxon>
        <taxon>Bacillota</taxon>
        <taxon>Bacilli</taxon>
        <taxon>Bacillales</taxon>
        <taxon>Paenibacillaceae</taxon>
        <taxon>Paenibacillus</taxon>
    </lineage>
</organism>
<gene>
    <name evidence="3" type="ORF">O9H85_04340</name>
</gene>
<evidence type="ECO:0000259" key="1">
    <source>
        <dbReference type="Pfam" id="PF01408"/>
    </source>
</evidence>
<dbReference type="RefSeq" id="WP_269880067.1">
    <property type="nucleotide sequence ID" value="NZ_JAQAGZ010000002.1"/>
</dbReference>
<feature type="domain" description="GFO/IDH/MocA-like oxidoreductase" evidence="2">
    <location>
        <begin position="140"/>
        <end position="242"/>
    </location>
</feature>
<dbReference type="SUPFAM" id="SSF55347">
    <property type="entry name" value="Glyceraldehyde-3-phosphate dehydrogenase-like, C-terminal domain"/>
    <property type="match status" value="1"/>
</dbReference>
<dbReference type="PANTHER" id="PTHR43249">
    <property type="entry name" value="UDP-N-ACETYL-2-AMINO-2-DEOXY-D-GLUCURONATE OXIDASE"/>
    <property type="match status" value="1"/>
</dbReference>
<dbReference type="Pfam" id="PF22725">
    <property type="entry name" value="GFO_IDH_MocA_C3"/>
    <property type="match status" value="1"/>
</dbReference>
<dbReference type="Proteomes" id="UP001527882">
    <property type="component" value="Unassembled WGS sequence"/>
</dbReference>
<dbReference type="InterPro" id="IPR055170">
    <property type="entry name" value="GFO_IDH_MocA-like_dom"/>
</dbReference>
<dbReference type="PANTHER" id="PTHR43249:SF1">
    <property type="entry name" value="D-GLUCOSIDE 3-DEHYDROGENASE"/>
    <property type="match status" value="1"/>
</dbReference>
<proteinExistence type="predicted"/>
<dbReference type="InterPro" id="IPR036291">
    <property type="entry name" value="NAD(P)-bd_dom_sf"/>
</dbReference>
<dbReference type="Pfam" id="PF01408">
    <property type="entry name" value="GFO_IDH_MocA"/>
    <property type="match status" value="1"/>
</dbReference>
<comment type="caution">
    <text evidence="3">The sequence shown here is derived from an EMBL/GenBank/DDBJ whole genome shotgun (WGS) entry which is preliminary data.</text>
</comment>
<dbReference type="InterPro" id="IPR000683">
    <property type="entry name" value="Gfo/Idh/MocA-like_OxRdtase_N"/>
</dbReference>
<name>A0ABT4Q4G0_9BACL</name>
<dbReference type="Gene3D" id="3.40.50.720">
    <property type="entry name" value="NAD(P)-binding Rossmann-like Domain"/>
    <property type="match status" value="1"/>
</dbReference>
<dbReference type="SUPFAM" id="SSF51735">
    <property type="entry name" value="NAD(P)-binding Rossmann-fold domains"/>
    <property type="match status" value="1"/>
</dbReference>